<proteinExistence type="inferred from homology"/>
<comment type="similarity">
    <text evidence="1">Belongs to the Bcl-2 family.</text>
</comment>
<accession>A0A2M7RGB4</accession>
<comment type="caution">
    <text evidence="4">The sequence shown here is derived from an EMBL/GenBank/DDBJ whole genome shotgun (WGS) entry which is preliminary data.</text>
</comment>
<dbReference type="InterPro" id="IPR020726">
    <property type="entry name" value="Bcl2_BH2_motif_CS"/>
</dbReference>
<dbReference type="InterPro" id="IPR058441">
    <property type="entry name" value="DUF8128"/>
</dbReference>
<name>A0A2M7RGB4_9BACT</name>
<evidence type="ECO:0000256" key="2">
    <source>
        <dbReference type="SAM" id="Phobius"/>
    </source>
</evidence>
<evidence type="ECO:0000256" key="1">
    <source>
        <dbReference type="ARBA" id="ARBA00009458"/>
    </source>
</evidence>
<feature type="transmembrane region" description="Helical" evidence="2">
    <location>
        <begin position="20"/>
        <end position="43"/>
    </location>
</feature>
<keyword evidence="2" id="KW-1133">Transmembrane helix</keyword>
<reference evidence="4 5" key="1">
    <citation type="submission" date="2017-09" db="EMBL/GenBank/DDBJ databases">
        <title>Depth-based differentiation of microbial function through sediment-hosted aquifers and enrichment of novel symbionts in the deep terrestrial subsurface.</title>
        <authorList>
            <person name="Probst A.J."/>
            <person name="Ladd B."/>
            <person name="Jarett J.K."/>
            <person name="Geller-Mcgrath D.E."/>
            <person name="Sieber C.M."/>
            <person name="Emerson J.B."/>
            <person name="Anantharaman K."/>
            <person name="Thomas B.C."/>
            <person name="Malmstrom R."/>
            <person name="Stieglmeier M."/>
            <person name="Klingl A."/>
            <person name="Woyke T."/>
            <person name="Ryan C.M."/>
            <person name="Banfield J.F."/>
        </authorList>
    </citation>
    <scope>NUCLEOTIDE SEQUENCE [LARGE SCALE GENOMIC DNA]</scope>
    <source>
        <strain evidence="4">CG_4_10_14_0_8_um_filter_42_10</strain>
    </source>
</reference>
<evidence type="ECO:0000313" key="4">
    <source>
        <dbReference type="EMBL" id="PIY95602.1"/>
    </source>
</evidence>
<dbReference type="Proteomes" id="UP000230779">
    <property type="component" value="Unassembled WGS sequence"/>
</dbReference>
<organism evidence="4 5">
    <name type="scientific">Candidatus Kerfeldbacteria bacterium CG_4_10_14_0_8_um_filter_42_10</name>
    <dbReference type="NCBI Taxonomy" id="2014248"/>
    <lineage>
        <taxon>Bacteria</taxon>
        <taxon>Candidatus Kerfeldiibacteriota</taxon>
    </lineage>
</organism>
<dbReference type="Pfam" id="PF26449">
    <property type="entry name" value="DUF8128"/>
    <property type="match status" value="1"/>
</dbReference>
<protein>
    <recommendedName>
        <fullName evidence="3">DUF8128 domain-containing protein</fullName>
    </recommendedName>
</protein>
<evidence type="ECO:0000259" key="3">
    <source>
        <dbReference type="Pfam" id="PF26449"/>
    </source>
</evidence>
<dbReference type="PROSITE" id="PS01258">
    <property type="entry name" value="BH2"/>
    <property type="match status" value="1"/>
</dbReference>
<evidence type="ECO:0000313" key="5">
    <source>
        <dbReference type="Proteomes" id="UP000230779"/>
    </source>
</evidence>
<dbReference type="AlphaFoldDB" id="A0A2M7RGB4"/>
<sequence>MAIDFTALTSLGITNPLFITWWIFINGGWVVFVVLFIAGLFIMRLENARMRYRRSIKYILLAIDIPKENEQSLKAVEQIFAQLAAIESKGTLYERLWEGRVQLSFSLELVSIEGYIQFIIRTPEEHRDLVEAAVYAQYPDAEITEVDDYTKAIPEIFPSKEYDLWGTELKLTKEQIYPIRTYMNFEHTLTQTFADPMASILEALSRLQDGEQVWVQLVITPVDSSWVRAGEYRVKKLISEKIDKRKNVLAPVTDIVRGFGDEALNQIAGGAISGTEASKKDEAPSKIQFLSPGAKNVVEAIQDKISKIGFKTKIRIIYVARKENFNKNRGVNPIMGAMLQYNTHNLNAFKAHKRTRTKTNYLRARQRLAIKQKKILRAFKKRANYLGIGYGFVLNIEELASIYHFPIMEITAPLVQKTEIKKGGPPSTLPRESLVTPPALKIKQTAEKPAVFHNAAIPENLPVETEKNQNE</sequence>
<gene>
    <name evidence="4" type="ORF">COY66_06350</name>
</gene>
<keyword evidence="2" id="KW-0812">Transmembrane</keyword>
<keyword evidence="2" id="KW-0472">Membrane</keyword>
<dbReference type="EMBL" id="PFMD01000076">
    <property type="protein sequence ID" value="PIY95602.1"/>
    <property type="molecule type" value="Genomic_DNA"/>
</dbReference>
<feature type="domain" description="DUF8128" evidence="3">
    <location>
        <begin position="66"/>
        <end position="415"/>
    </location>
</feature>